<evidence type="ECO:0000256" key="1">
    <source>
        <dbReference type="SAM" id="MobiDB-lite"/>
    </source>
</evidence>
<sequence>MLIRIEEGVYGAHWVVKLDDYPVTCRSWQEAKEFADRMKSRIDAPHSLPLSARHAVSERSAPERRSRAMAR</sequence>
<dbReference type="RefSeq" id="WP_004883170.1">
    <property type="nucleotide sequence ID" value="NZ_LJRF01000126.1"/>
</dbReference>
<name>A0A0N8SPE6_PSESI</name>
<organism evidence="2 3">
    <name type="scientific">Pseudomonas syringae pv. ribicola</name>
    <dbReference type="NCBI Taxonomy" id="55398"/>
    <lineage>
        <taxon>Bacteria</taxon>
        <taxon>Pseudomonadati</taxon>
        <taxon>Pseudomonadota</taxon>
        <taxon>Gammaproteobacteria</taxon>
        <taxon>Pseudomonadales</taxon>
        <taxon>Pseudomonadaceae</taxon>
        <taxon>Pseudomonas</taxon>
    </lineage>
</organism>
<protein>
    <recommendedName>
        <fullName evidence="4">DUF2188 domain-containing protein</fullName>
    </recommendedName>
</protein>
<feature type="compositionally biased region" description="Basic and acidic residues" evidence="1">
    <location>
        <begin position="55"/>
        <end position="71"/>
    </location>
</feature>
<gene>
    <name evidence="2" type="ORF">ALO47_100125</name>
</gene>
<feature type="region of interest" description="Disordered" evidence="1">
    <location>
        <begin position="49"/>
        <end position="71"/>
    </location>
</feature>
<proteinExistence type="predicted"/>
<dbReference type="GeneID" id="88097870"/>
<dbReference type="Proteomes" id="UP000050554">
    <property type="component" value="Unassembled WGS sequence"/>
</dbReference>
<dbReference type="PATRIC" id="fig|55398.3.peg.4695"/>
<comment type="caution">
    <text evidence="2">The sequence shown here is derived from an EMBL/GenBank/DDBJ whole genome shotgun (WGS) entry which is preliminary data.</text>
</comment>
<dbReference type="AlphaFoldDB" id="A0A0N8SPE6"/>
<evidence type="ECO:0008006" key="4">
    <source>
        <dbReference type="Google" id="ProtNLM"/>
    </source>
</evidence>
<evidence type="ECO:0000313" key="2">
    <source>
        <dbReference type="EMBL" id="KPY46176.1"/>
    </source>
</evidence>
<accession>A0A0N8SPE6</accession>
<evidence type="ECO:0000313" key="3">
    <source>
        <dbReference type="Proteomes" id="UP000050554"/>
    </source>
</evidence>
<dbReference type="EMBL" id="LJRF01000126">
    <property type="protein sequence ID" value="KPY46176.1"/>
    <property type="molecule type" value="Genomic_DNA"/>
</dbReference>
<reference evidence="2 3" key="1">
    <citation type="submission" date="2015-09" db="EMBL/GenBank/DDBJ databases">
        <title>Genome announcement of multiple Pseudomonas syringae strains.</title>
        <authorList>
            <person name="Thakur S."/>
            <person name="Wang P.W."/>
            <person name="Gong Y."/>
            <person name="Weir B.S."/>
            <person name="Guttman D.S."/>
        </authorList>
    </citation>
    <scope>NUCLEOTIDE SEQUENCE [LARGE SCALE GENOMIC DNA]</scope>
    <source>
        <strain evidence="2 3">ICMP3882</strain>
    </source>
</reference>